<reference evidence="3 4" key="1">
    <citation type="submission" date="2023-02" db="EMBL/GenBank/DDBJ databases">
        <title>LHISI_Scaffold_Assembly.</title>
        <authorList>
            <person name="Stuart O.P."/>
            <person name="Cleave R."/>
            <person name="Magrath M.J.L."/>
            <person name="Mikheyev A.S."/>
        </authorList>
    </citation>
    <scope>NUCLEOTIDE SEQUENCE [LARGE SCALE GENOMIC DNA]</scope>
    <source>
        <strain evidence="3">Daus_M_001</strain>
        <tissue evidence="3">Leg muscle</tissue>
    </source>
</reference>
<organism evidence="3 4">
    <name type="scientific">Dryococelus australis</name>
    <dbReference type="NCBI Taxonomy" id="614101"/>
    <lineage>
        <taxon>Eukaryota</taxon>
        <taxon>Metazoa</taxon>
        <taxon>Ecdysozoa</taxon>
        <taxon>Arthropoda</taxon>
        <taxon>Hexapoda</taxon>
        <taxon>Insecta</taxon>
        <taxon>Pterygota</taxon>
        <taxon>Neoptera</taxon>
        <taxon>Polyneoptera</taxon>
        <taxon>Phasmatodea</taxon>
        <taxon>Verophasmatodea</taxon>
        <taxon>Anareolatae</taxon>
        <taxon>Phasmatidae</taxon>
        <taxon>Eurycanthinae</taxon>
        <taxon>Dryococelus</taxon>
    </lineage>
</organism>
<name>A0ABQ9GQU4_9NEOP</name>
<keyword evidence="4" id="KW-1185">Reference proteome</keyword>
<evidence type="ECO:0000313" key="3">
    <source>
        <dbReference type="EMBL" id="KAJ8874391.1"/>
    </source>
</evidence>
<feature type="domain" description="DDE-1" evidence="2">
    <location>
        <begin position="54"/>
        <end position="125"/>
    </location>
</feature>
<sequence>MGPKKPRCFKNVKHLPCKYQNNRNSGVHSRVLIQGWECKTGKFCLLITAQPTMPMNIKVILLPPLDQGIITQVKRDYNRQLVQYFLRQMDCGNNTSALKWNILQAMLRLCLAWSRLKPRSITNCFAKAGFPAGTDENDCNDETDDSKFDSGESSFSDFATVDNQLATCSPESDDTPVDNIQVNNGSGDEDDSDEVEIKCPMREEINCRLDVLERFFMTSTNFSPPGSAAKYGEGI</sequence>
<accession>A0ABQ9GQU4</accession>
<evidence type="ECO:0000313" key="4">
    <source>
        <dbReference type="Proteomes" id="UP001159363"/>
    </source>
</evidence>
<comment type="caution">
    <text evidence="3">The sequence shown here is derived from an EMBL/GenBank/DDBJ whole genome shotgun (WGS) entry which is preliminary data.</text>
</comment>
<feature type="region of interest" description="Disordered" evidence="1">
    <location>
        <begin position="167"/>
        <end position="194"/>
    </location>
</feature>
<evidence type="ECO:0000256" key="1">
    <source>
        <dbReference type="SAM" id="MobiDB-lite"/>
    </source>
</evidence>
<evidence type="ECO:0000259" key="2">
    <source>
        <dbReference type="Pfam" id="PF03184"/>
    </source>
</evidence>
<dbReference type="Proteomes" id="UP001159363">
    <property type="component" value="Chromosome 9"/>
</dbReference>
<dbReference type="InterPro" id="IPR004875">
    <property type="entry name" value="DDE_SF_endonuclease_dom"/>
</dbReference>
<gene>
    <name evidence="3" type="ORF">PR048_025240</name>
</gene>
<proteinExistence type="predicted"/>
<dbReference type="Pfam" id="PF03184">
    <property type="entry name" value="DDE_1"/>
    <property type="match status" value="1"/>
</dbReference>
<protein>
    <recommendedName>
        <fullName evidence="2">DDE-1 domain-containing protein</fullName>
    </recommendedName>
</protein>
<dbReference type="EMBL" id="JARBHB010000010">
    <property type="protein sequence ID" value="KAJ8874391.1"/>
    <property type="molecule type" value="Genomic_DNA"/>
</dbReference>